<evidence type="ECO:0000256" key="1">
    <source>
        <dbReference type="SAM" id="Phobius"/>
    </source>
</evidence>
<feature type="transmembrane region" description="Helical" evidence="1">
    <location>
        <begin position="70"/>
        <end position="93"/>
    </location>
</feature>
<gene>
    <name evidence="2" type="ORF">DKX38_007009</name>
</gene>
<proteinExistence type="predicted"/>
<dbReference type="EMBL" id="VDCV01000005">
    <property type="protein sequence ID" value="KAB5556100.1"/>
    <property type="molecule type" value="Genomic_DNA"/>
</dbReference>
<dbReference type="AlphaFoldDB" id="A0A5N5MLP5"/>
<evidence type="ECO:0008006" key="4">
    <source>
        <dbReference type="Google" id="ProtNLM"/>
    </source>
</evidence>
<accession>A0A5N5MLP5</accession>
<keyword evidence="1" id="KW-1133">Transmembrane helix</keyword>
<reference evidence="3" key="1">
    <citation type="journal article" date="2019" name="Gigascience">
        <title>De novo genome assembly of the endangered Acer yangbiense, a plant species with extremely small populations endemic to Yunnan Province, China.</title>
        <authorList>
            <person name="Yang J."/>
            <person name="Wariss H.M."/>
            <person name="Tao L."/>
            <person name="Zhang R."/>
            <person name="Yun Q."/>
            <person name="Hollingsworth P."/>
            <person name="Dao Z."/>
            <person name="Luo G."/>
            <person name="Guo H."/>
            <person name="Ma Y."/>
            <person name="Sun W."/>
        </authorList>
    </citation>
    <scope>NUCLEOTIDE SEQUENCE [LARGE SCALE GENOMIC DNA]</scope>
    <source>
        <strain evidence="3">cv. br00</strain>
    </source>
</reference>
<comment type="caution">
    <text evidence="2">The sequence shown here is derived from an EMBL/GenBank/DDBJ whole genome shotgun (WGS) entry which is preliminary data.</text>
</comment>
<feature type="transmembrane region" description="Helical" evidence="1">
    <location>
        <begin position="113"/>
        <end position="130"/>
    </location>
</feature>
<protein>
    <recommendedName>
        <fullName evidence="4">F-box associated domain-containing protein</fullName>
    </recommendedName>
</protein>
<evidence type="ECO:0000313" key="3">
    <source>
        <dbReference type="Proteomes" id="UP000326939"/>
    </source>
</evidence>
<keyword evidence="1" id="KW-0812">Transmembrane</keyword>
<organism evidence="2 3">
    <name type="scientific">Salix brachista</name>
    <dbReference type="NCBI Taxonomy" id="2182728"/>
    <lineage>
        <taxon>Eukaryota</taxon>
        <taxon>Viridiplantae</taxon>
        <taxon>Streptophyta</taxon>
        <taxon>Embryophyta</taxon>
        <taxon>Tracheophyta</taxon>
        <taxon>Spermatophyta</taxon>
        <taxon>Magnoliopsida</taxon>
        <taxon>eudicotyledons</taxon>
        <taxon>Gunneridae</taxon>
        <taxon>Pentapetalae</taxon>
        <taxon>rosids</taxon>
        <taxon>fabids</taxon>
        <taxon>Malpighiales</taxon>
        <taxon>Salicaceae</taxon>
        <taxon>Saliceae</taxon>
        <taxon>Salix</taxon>
    </lineage>
</organism>
<evidence type="ECO:0000313" key="2">
    <source>
        <dbReference type="EMBL" id="KAB5556100.1"/>
    </source>
</evidence>
<keyword evidence="1" id="KW-0472">Membrane</keyword>
<name>A0A5N5MLP5_9ROSI</name>
<dbReference type="Proteomes" id="UP000326939">
    <property type="component" value="Chromosome 5"/>
</dbReference>
<keyword evidence="3" id="KW-1185">Reference proteome</keyword>
<sequence>MLKGYFRELCNGEKEQTRKDGLWSDLICPRIHNKNQKLFLLFKEHCSILDCYEATSDSDANAAIFPTAMIILIMTTNSLLQGIAVIGALHWVFYRSNRPNFLSVHAVLRLASLRGNLCAYGYCLSSFVVAEMKQYGVKKSWTQLCSIRMNGYCMKPLAFTEKGETIIAVDNVEIFINDVEDDSFKSLLRFEEQLRFEINGNKCYIADDQCRPYGDCDPLAGRVIQLLRADESACIWNICP</sequence>